<dbReference type="InterPro" id="IPR045269">
    <property type="entry name" value="Atg1-like"/>
</dbReference>
<dbReference type="InterPro" id="IPR008984">
    <property type="entry name" value="SMAD_FHA_dom_sf"/>
</dbReference>
<feature type="region of interest" description="Disordered" evidence="8">
    <location>
        <begin position="737"/>
        <end position="820"/>
    </location>
</feature>
<sequence length="1050" mass="116386">MEYEEEATQPCTQPLGATKGNSGDTTGILCVLFPTSPAARHAVTLLQHSNQDFVFAQHATAPLATNISTVTTSDEQLEDPEPKLHQDPQSHSIALRFPPGPKDVNLGFCFGRNSQRCDIIMGENQPHRRVSNIHFRVFVNEQHILMLEDCSTNGTYVDDIFLGPVTHSAHGKKPENLRPQSRQLGNGTQIQVSKVTKDTKEEEEINFMVRIPKANGNGFIGDGEDFSAFDPNNLTQATATAGPSAYFAYINLPEQKERPDGGGDPPAVTQDQQWPGSNRFHLMDQIGHGNFATVKKAVRRNNGEPVAVKIITRRSLAMTSDRSTNCRKEVEILEQLKHPNIVQYHECLEDDANIYIIMEYIGGGDLTDYINKHGKMEEHLVQEVARQMVRGIMYVHERGISHRDIKPDNILLVSEDPIQVKISDFGLAKMVRDEETFLKTFCGTMLYLAPEVYPRYYMGITPVITGSKRKHEAIEAKPKRERRYNQAVDMWSIGVVIFVLLTGKAPFDARNQDEIYEHIMTGNFDVVLRKAGIQSKDCINFLLKLIEVNPELRIQEQDALRHPWLAQSDSDSFFSSSMEIDDDLAQHYQRITQNYSSGADDGDGSWQEVVADSEGEREEENAARRRKSESFEWNEGYNRALDAAKGGTQIKRLLNYNDPNSQDRGDFNAGSREEDGLSFDFEPHDTEGISMLHSNGAGLLAFAQNSAQGSSSILPLQEFVSEGSVLSVRTVTPHTVQVVSSQSKANAPPNTRGNEIQNSSIPSSSPHSLAVSKPGTATPVTVSPQRKILTSKSTLSSSKAPPVRSTPADLQKAPTPSLNLSKLTSHSMVSTASHGLAETRVMSSVDTSIALPRPGRTASQVQMPPPSPPPYTLRKAIDVRASQEGILDYANYDDKVTAPCWGKLVPLGNSLGHPTILCQRELVFGRVAKCTVRYTDDRISKKHCSIGFMVPSPIPEGAPLPRPRAYLKCTTLNLKVRDERVERGAVAKVFHGDEVLFFSDPKTNERLGFRLYLADIQQKEHDKAKDGDETTEAEKSSSSENCDSDTFMNS</sequence>
<dbReference type="GO" id="GO:0005524">
    <property type="term" value="F:ATP binding"/>
    <property type="evidence" value="ECO:0007669"/>
    <property type="project" value="UniProtKB-UniRule"/>
</dbReference>
<dbReference type="Pfam" id="PF00069">
    <property type="entry name" value="Pkinase"/>
    <property type="match status" value="1"/>
</dbReference>
<dbReference type="SUPFAM" id="SSF49879">
    <property type="entry name" value="SMAD/FHA domain"/>
    <property type="match status" value="2"/>
</dbReference>
<dbReference type="PROSITE" id="PS00107">
    <property type="entry name" value="PROTEIN_KINASE_ATP"/>
    <property type="match status" value="1"/>
</dbReference>
<dbReference type="Proteomes" id="UP000267821">
    <property type="component" value="Unassembled WGS sequence"/>
</dbReference>
<feature type="compositionally biased region" description="Low complexity" evidence="8">
    <location>
        <begin position="759"/>
        <end position="774"/>
    </location>
</feature>
<dbReference type="InterPro" id="IPR011009">
    <property type="entry name" value="Kinase-like_dom_sf"/>
</dbReference>
<name>A0A3N4LXU9_9PEZI</name>
<comment type="subcellular location">
    <subcellularLocation>
        <location evidence="1">Preautophagosomal structure membrane</location>
        <topology evidence="1">Peripheral membrane protein</topology>
    </subcellularLocation>
</comment>
<evidence type="ECO:0000313" key="11">
    <source>
        <dbReference type="EMBL" id="RPB27620.1"/>
    </source>
</evidence>
<keyword evidence="5" id="KW-0072">Autophagy</keyword>
<evidence type="ECO:0000256" key="1">
    <source>
        <dbReference type="ARBA" id="ARBA00004623"/>
    </source>
</evidence>
<reference evidence="11 12" key="1">
    <citation type="journal article" date="2018" name="Nat. Ecol. Evol.">
        <title>Pezizomycetes genomes reveal the molecular basis of ectomycorrhizal truffle lifestyle.</title>
        <authorList>
            <person name="Murat C."/>
            <person name="Payen T."/>
            <person name="Noel B."/>
            <person name="Kuo A."/>
            <person name="Morin E."/>
            <person name="Chen J."/>
            <person name="Kohler A."/>
            <person name="Krizsan K."/>
            <person name="Balestrini R."/>
            <person name="Da Silva C."/>
            <person name="Montanini B."/>
            <person name="Hainaut M."/>
            <person name="Levati E."/>
            <person name="Barry K.W."/>
            <person name="Belfiori B."/>
            <person name="Cichocki N."/>
            <person name="Clum A."/>
            <person name="Dockter R.B."/>
            <person name="Fauchery L."/>
            <person name="Guy J."/>
            <person name="Iotti M."/>
            <person name="Le Tacon F."/>
            <person name="Lindquist E.A."/>
            <person name="Lipzen A."/>
            <person name="Malagnac F."/>
            <person name="Mello A."/>
            <person name="Molinier V."/>
            <person name="Miyauchi S."/>
            <person name="Poulain J."/>
            <person name="Riccioni C."/>
            <person name="Rubini A."/>
            <person name="Sitrit Y."/>
            <person name="Splivallo R."/>
            <person name="Traeger S."/>
            <person name="Wang M."/>
            <person name="Zifcakova L."/>
            <person name="Wipf D."/>
            <person name="Zambonelli A."/>
            <person name="Paolocci F."/>
            <person name="Nowrousian M."/>
            <person name="Ottonello S."/>
            <person name="Baldrian P."/>
            <person name="Spatafora J.W."/>
            <person name="Henrissat B."/>
            <person name="Nagy L.G."/>
            <person name="Aury J.M."/>
            <person name="Wincker P."/>
            <person name="Grigoriev I.V."/>
            <person name="Bonfante P."/>
            <person name="Martin F.M."/>
        </authorList>
    </citation>
    <scope>NUCLEOTIDE SEQUENCE [LARGE SCALE GENOMIC DNA]</scope>
    <source>
        <strain evidence="11 12">ATCC MYA-4762</strain>
    </source>
</reference>
<dbReference type="InterPro" id="IPR000253">
    <property type="entry name" value="FHA_dom"/>
</dbReference>
<dbReference type="FunFam" id="3.30.200.20:FF:000042">
    <property type="entry name" value="Aurora kinase A"/>
    <property type="match status" value="1"/>
</dbReference>
<dbReference type="SMART" id="SM00240">
    <property type="entry name" value="FHA"/>
    <property type="match status" value="2"/>
</dbReference>
<evidence type="ECO:0000256" key="7">
    <source>
        <dbReference type="PROSITE-ProRule" id="PRU10141"/>
    </source>
</evidence>
<dbReference type="PANTHER" id="PTHR24348">
    <property type="entry name" value="SERINE/THREONINE-PROTEIN KINASE UNC-51-RELATED"/>
    <property type="match status" value="1"/>
</dbReference>
<organism evidence="11 12">
    <name type="scientific">Terfezia boudieri ATCC MYA-4762</name>
    <dbReference type="NCBI Taxonomy" id="1051890"/>
    <lineage>
        <taxon>Eukaryota</taxon>
        <taxon>Fungi</taxon>
        <taxon>Dikarya</taxon>
        <taxon>Ascomycota</taxon>
        <taxon>Pezizomycotina</taxon>
        <taxon>Pezizomycetes</taxon>
        <taxon>Pezizales</taxon>
        <taxon>Pezizaceae</taxon>
        <taxon>Terfezia</taxon>
    </lineage>
</organism>
<evidence type="ECO:0000256" key="2">
    <source>
        <dbReference type="ARBA" id="ARBA00005575"/>
    </source>
</evidence>
<dbReference type="GO" id="GO:0006914">
    <property type="term" value="P:autophagy"/>
    <property type="evidence" value="ECO:0007669"/>
    <property type="project" value="UniProtKB-KW"/>
</dbReference>
<dbReference type="CDD" id="cd05117">
    <property type="entry name" value="STKc_CAMK"/>
    <property type="match status" value="1"/>
</dbReference>
<evidence type="ECO:0000256" key="4">
    <source>
        <dbReference type="ARBA" id="ARBA00022840"/>
    </source>
</evidence>
<feature type="compositionally biased region" description="Polar residues" evidence="8">
    <location>
        <begin position="737"/>
        <end position="758"/>
    </location>
</feature>
<dbReference type="GO" id="GO:0010506">
    <property type="term" value="P:regulation of autophagy"/>
    <property type="evidence" value="ECO:0007669"/>
    <property type="project" value="InterPro"/>
</dbReference>
<keyword evidence="3 7" id="KW-0547">Nucleotide-binding</keyword>
<feature type="region of interest" description="Disordered" evidence="8">
    <location>
        <begin position="654"/>
        <end position="690"/>
    </location>
</feature>
<dbReference type="PROSITE" id="PS50006">
    <property type="entry name" value="FHA_DOMAIN"/>
    <property type="match status" value="2"/>
</dbReference>
<feature type="region of interest" description="Disordered" evidence="8">
    <location>
        <begin position="255"/>
        <end position="275"/>
    </location>
</feature>
<feature type="domain" description="Protein kinase" evidence="10">
    <location>
        <begin position="280"/>
        <end position="565"/>
    </location>
</feature>
<dbReference type="InterPro" id="IPR000719">
    <property type="entry name" value="Prot_kinase_dom"/>
</dbReference>
<feature type="region of interest" description="Disordered" evidence="8">
    <location>
        <begin position="168"/>
        <end position="199"/>
    </location>
</feature>
<dbReference type="InParanoid" id="A0A3N4LXU9"/>
<evidence type="ECO:0000256" key="6">
    <source>
        <dbReference type="ARBA" id="ARBA00030237"/>
    </source>
</evidence>
<dbReference type="PROSITE" id="PS00108">
    <property type="entry name" value="PROTEIN_KINASE_ST"/>
    <property type="match status" value="1"/>
</dbReference>
<proteinExistence type="inferred from homology"/>
<dbReference type="Gene3D" id="1.10.510.10">
    <property type="entry name" value="Transferase(Phosphotransferase) domain 1"/>
    <property type="match status" value="1"/>
</dbReference>
<gene>
    <name evidence="11" type="ORF">L211DRAFT_846378</name>
</gene>
<dbReference type="GO" id="GO:0034045">
    <property type="term" value="C:phagophore assembly site membrane"/>
    <property type="evidence" value="ECO:0007669"/>
    <property type="project" value="UniProtKB-SubCell"/>
</dbReference>
<comment type="similarity">
    <text evidence="2">Belongs to the protein kinase superfamily. CAMK Ser/Thr protein kinase family. CHEK2 subfamily.</text>
</comment>
<keyword evidence="12" id="KW-1185">Reference proteome</keyword>
<dbReference type="InterPro" id="IPR017441">
    <property type="entry name" value="Protein_kinase_ATP_BS"/>
</dbReference>
<evidence type="ECO:0000256" key="8">
    <source>
        <dbReference type="SAM" id="MobiDB-lite"/>
    </source>
</evidence>
<dbReference type="STRING" id="1051890.A0A3N4LXU9"/>
<evidence type="ECO:0000256" key="5">
    <source>
        <dbReference type="ARBA" id="ARBA00023006"/>
    </source>
</evidence>
<accession>A0A3N4LXU9</accession>
<evidence type="ECO:0000256" key="3">
    <source>
        <dbReference type="ARBA" id="ARBA00022741"/>
    </source>
</evidence>
<keyword evidence="4 7" id="KW-0067">ATP-binding</keyword>
<feature type="binding site" evidence="7">
    <location>
        <position position="309"/>
    </location>
    <ligand>
        <name>ATP</name>
        <dbReference type="ChEBI" id="CHEBI:30616"/>
    </ligand>
</feature>
<evidence type="ECO:0000313" key="12">
    <source>
        <dbReference type="Proteomes" id="UP000267821"/>
    </source>
</evidence>
<dbReference type="InterPro" id="IPR008271">
    <property type="entry name" value="Ser/Thr_kinase_AS"/>
</dbReference>
<feature type="region of interest" description="Disordered" evidence="8">
    <location>
        <begin position="594"/>
        <end position="629"/>
    </location>
</feature>
<evidence type="ECO:0000259" key="10">
    <source>
        <dbReference type="PROSITE" id="PS50011"/>
    </source>
</evidence>
<dbReference type="SUPFAM" id="SSF56112">
    <property type="entry name" value="Protein kinase-like (PK-like)"/>
    <property type="match status" value="1"/>
</dbReference>
<feature type="region of interest" description="Disordered" evidence="8">
    <location>
        <begin position="1019"/>
        <end position="1050"/>
    </location>
</feature>
<dbReference type="GO" id="GO:0004674">
    <property type="term" value="F:protein serine/threonine kinase activity"/>
    <property type="evidence" value="ECO:0007669"/>
    <property type="project" value="InterPro"/>
</dbReference>
<dbReference type="Gene3D" id="2.60.200.20">
    <property type="match status" value="2"/>
</dbReference>
<feature type="compositionally biased region" description="Polar residues" evidence="8">
    <location>
        <begin position="178"/>
        <end position="194"/>
    </location>
</feature>
<feature type="compositionally biased region" description="Basic and acidic residues" evidence="8">
    <location>
        <begin position="1019"/>
        <end position="1037"/>
    </location>
</feature>
<feature type="domain" description="FHA" evidence="9">
    <location>
        <begin position="922"/>
        <end position="946"/>
    </location>
</feature>
<dbReference type="OrthoDB" id="504170at2759"/>
<dbReference type="AlphaFoldDB" id="A0A3N4LXU9"/>
<dbReference type="Pfam" id="PF00498">
    <property type="entry name" value="FHA"/>
    <property type="match status" value="1"/>
</dbReference>
<feature type="compositionally biased region" description="Low complexity" evidence="8">
    <location>
        <begin position="790"/>
        <end position="799"/>
    </location>
</feature>
<feature type="domain" description="FHA" evidence="9">
    <location>
        <begin position="108"/>
        <end position="162"/>
    </location>
</feature>
<evidence type="ECO:0000259" key="9">
    <source>
        <dbReference type="PROSITE" id="PS50006"/>
    </source>
</evidence>
<dbReference type="EMBL" id="ML121531">
    <property type="protein sequence ID" value="RPB27620.1"/>
    <property type="molecule type" value="Genomic_DNA"/>
</dbReference>
<protein>
    <recommendedName>
        <fullName evidence="6">Autophagy-related protein 1</fullName>
    </recommendedName>
</protein>
<dbReference type="SMART" id="SM00220">
    <property type="entry name" value="S_TKc"/>
    <property type="match status" value="1"/>
</dbReference>
<dbReference type="PROSITE" id="PS50011">
    <property type="entry name" value="PROTEIN_KINASE_DOM"/>
    <property type="match status" value="1"/>
</dbReference>
<dbReference type="FunFam" id="1.10.510.10:FF:000571">
    <property type="entry name" value="Maternal embryonic leucine zipper kinase"/>
    <property type="match status" value="1"/>
</dbReference>
<feature type="compositionally biased region" description="Basic and acidic residues" evidence="8">
    <location>
        <begin position="661"/>
        <end position="687"/>
    </location>
</feature>